<evidence type="ECO:0000313" key="1">
    <source>
        <dbReference type="EMBL" id="GAA3730900.1"/>
    </source>
</evidence>
<dbReference type="InterPro" id="IPR013078">
    <property type="entry name" value="His_Pase_superF_clade-1"/>
</dbReference>
<keyword evidence="2" id="KW-1185">Reference proteome</keyword>
<dbReference type="SUPFAM" id="SSF53254">
    <property type="entry name" value="Phosphoglycerate mutase-like"/>
    <property type="match status" value="1"/>
</dbReference>
<dbReference type="PANTHER" id="PTHR47623">
    <property type="entry name" value="OS09G0287300 PROTEIN"/>
    <property type="match status" value="1"/>
</dbReference>
<evidence type="ECO:0000313" key="2">
    <source>
        <dbReference type="Proteomes" id="UP001500908"/>
    </source>
</evidence>
<sequence>MSRLLLLRHAKAEHTAGVADVDRALTGKGRAQATAVGTLLGREETVPDHVICSPSQRTRQTLDHVVAELPSAPTVDYAEPVYTGAPDDIFELINMVDPEVATLMVVGHNPTISELAATFFERPETVSLSTAGVAVVEMAVSWLYAAPGTGTGRLLT</sequence>
<dbReference type="Gene3D" id="3.40.50.1240">
    <property type="entry name" value="Phosphoglycerate mutase-like"/>
    <property type="match status" value="1"/>
</dbReference>
<reference evidence="2" key="1">
    <citation type="journal article" date="2019" name="Int. J. Syst. Evol. Microbiol.">
        <title>The Global Catalogue of Microorganisms (GCM) 10K type strain sequencing project: providing services to taxonomists for standard genome sequencing and annotation.</title>
        <authorList>
            <consortium name="The Broad Institute Genomics Platform"/>
            <consortium name="The Broad Institute Genome Sequencing Center for Infectious Disease"/>
            <person name="Wu L."/>
            <person name="Ma J."/>
        </authorList>
    </citation>
    <scope>NUCLEOTIDE SEQUENCE [LARGE SCALE GENOMIC DNA]</scope>
    <source>
        <strain evidence="2">JCM 17137</strain>
    </source>
</reference>
<comment type="caution">
    <text evidence="1">The sequence shown here is derived from an EMBL/GenBank/DDBJ whole genome shotgun (WGS) entry which is preliminary data.</text>
</comment>
<dbReference type="Proteomes" id="UP001500908">
    <property type="component" value="Unassembled WGS sequence"/>
</dbReference>
<name>A0ABP7F964_9ACTN</name>
<accession>A0ABP7F964</accession>
<dbReference type="Pfam" id="PF00300">
    <property type="entry name" value="His_Phos_1"/>
    <property type="match status" value="1"/>
</dbReference>
<organism evidence="1 2">
    <name type="scientific">Salinactinospora qingdaonensis</name>
    <dbReference type="NCBI Taxonomy" id="702744"/>
    <lineage>
        <taxon>Bacteria</taxon>
        <taxon>Bacillati</taxon>
        <taxon>Actinomycetota</taxon>
        <taxon>Actinomycetes</taxon>
        <taxon>Streptosporangiales</taxon>
        <taxon>Nocardiopsidaceae</taxon>
        <taxon>Salinactinospora</taxon>
    </lineage>
</organism>
<gene>
    <name evidence="1" type="ORF">GCM10022402_09460</name>
</gene>
<dbReference type="SMART" id="SM00855">
    <property type="entry name" value="PGAM"/>
    <property type="match status" value="1"/>
</dbReference>
<proteinExistence type="predicted"/>
<protein>
    <submittedName>
        <fullName evidence="1">Histidine phosphatase family protein</fullName>
    </submittedName>
</protein>
<dbReference type="PANTHER" id="PTHR47623:SF1">
    <property type="entry name" value="OS09G0287300 PROTEIN"/>
    <property type="match status" value="1"/>
</dbReference>
<dbReference type="EMBL" id="BAABDD010000003">
    <property type="protein sequence ID" value="GAA3730900.1"/>
    <property type="molecule type" value="Genomic_DNA"/>
</dbReference>
<dbReference type="InterPro" id="IPR029033">
    <property type="entry name" value="His_PPase_superfam"/>
</dbReference>
<dbReference type="RefSeq" id="WP_344967659.1">
    <property type="nucleotide sequence ID" value="NZ_BAABDD010000003.1"/>
</dbReference>
<dbReference type="CDD" id="cd07067">
    <property type="entry name" value="HP_PGM_like"/>
    <property type="match status" value="1"/>
</dbReference>